<evidence type="ECO:0000259" key="13">
    <source>
        <dbReference type="PROSITE" id="PS51194"/>
    </source>
</evidence>
<dbReference type="GO" id="GO:0005524">
    <property type="term" value="F:ATP binding"/>
    <property type="evidence" value="ECO:0007669"/>
    <property type="project" value="UniProtKB-UniRule"/>
</dbReference>
<dbReference type="GO" id="GO:0008270">
    <property type="term" value="F:zinc ion binding"/>
    <property type="evidence" value="ECO:0007669"/>
    <property type="project" value="UniProtKB-UniRule"/>
</dbReference>
<dbReference type="GO" id="GO:0003677">
    <property type="term" value="F:DNA binding"/>
    <property type="evidence" value="ECO:0007669"/>
    <property type="project" value="UniProtKB-UniRule"/>
</dbReference>
<dbReference type="Pfam" id="PF00271">
    <property type="entry name" value="Helicase_C"/>
    <property type="match status" value="1"/>
</dbReference>
<evidence type="ECO:0000256" key="11">
    <source>
        <dbReference type="HAMAP-Rule" id="MF_00983"/>
    </source>
</evidence>
<dbReference type="Gene3D" id="3.40.1440.60">
    <property type="entry name" value="PriA, 3(prime) DNA-binding domain"/>
    <property type="match status" value="1"/>
</dbReference>
<dbReference type="GO" id="GO:1990077">
    <property type="term" value="C:primosome complex"/>
    <property type="evidence" value="ECO:0007669"/>
    <property type="project" value="UniProtKB-UniRule"/>
</dbReference>
<dbReference type="RefSeq" id="WP_160959336.1">
    <property type="nucleotide sequence ID" value="NZ_WVUD01000006.1"/>
</dbReference>
<dbReference type="Pfam" id="PF18319">
    <property type="entry name" value="Zn_ribbon_PriA"/>
    <property type="match status" value="1"/>
</dbReference>
<dbReference type="SMART" id="SM00490">
    <property type="entry name" value="HELICc"/>
    <property type="match status" value="1"/>
</dbReference>
<dbReference type="SUPFAM" id="SSF52540">
    <property type="entry name" value="P-loop containing nucleoside triphosphate hydrolases"/>
    <property type="match status" value="1"/>
</dbReference>
<dbReference type="Pfam" id="PF17764">
    <property type="entry name" value="PriA_3primeBD"/>
    <property type="match status" value="1"/>
</dbReference>
<feature type="binding site" evidence="11">
    <location>
        <position position="497"/>
    </location>
    <ligand>
        <name>Zn(2+)</name>
        <dbReference type="ChEBI" id="CHEBI:29105"/>
        <label>1</label>
    </ligand>
</feature>
<dbReference type="InterPro" id="IPR027417">
    <property type="entry name" value="P-loop_NTPase"/>
</dbReference>
<feature type="binding site" evidence="11">
    <location>
        <position position="506"/>
    </location>
    <ligand>
        <name>Zn(2+)</name>
        <dbReference type="ChEBI" id="CHEBI:29105"/>
        <label>2</label>
    </ligand>
</feature>
<keyword evidence="3 11" id="KW-0479">Metal-binding</keyword>
<keyword evidence="4 11" id="KW-0547">Nucleotide-binding</keyword>
<dbReference type="InterPro" id="IPR041236">
    <property type="entry name" value="PriA_C"/>
</dbReference>
<dbReference type="NCBIfam" id="TIGR00595">
    <property type="entry name" value="priA"/>
    <property type="match status" value="1"/>
</dbReference>
<dbReference type="HAMAP" id="MF_00983">
    <property type="entry name" value="PriA"/>
    <property type="match status" value="1"/>
</dbReference>
<feature type="domain" description="Helicase C-terminal" evidence="13">
    <location>
        <begin position="510"/>
        <end position="687"/>
    </location>
</feature>
<dbReference type="InterPro" id="IPR005259">
    <property type="entry name" value="PriA"/>
</dbReference>
<dbReference type="GO" id="GO:0006310">
    <property type="term" value="P:DNA recombination"/>
    <property type="evidence" value="ECO:0007669"/>
    <property type="project" value="InterPro"/>
</dbReference>
<feature type="binding site" evidence="11">
    <location>
        <position position="537"/>
    </location>
    <ligand>
        <name>Zn(2+)</name>
        <dbReference type="ChEBI" id="CHEBI:29105"/>
        <label>1</label>
    </ligand>
</feature>
<keyword evidence="9 11" id="KW-0238">DNA-binding</keyword>
<dbReference type="InterPro" id="IPR042115">
    <property type="entry name" value="PriA_3primeBD_sf"/>
</dbReference>
<dbReference type="GO" id="GO:0006270">
    <property type="term" value="P:DNA replication initiation"/>
    <property type="evidence" value="ECO:0007669"/>
    <property type="project" value="TreeGrafter"/>
</dbReference>
<dbReference type="Proteomes" id="UP000482487">
    <property type="component" value="Unassembled WGS sequence"/>
</dbReference>
<feature type="binding site" evidence="11">
    <location>
        <position position="527"/>
    </location>
    <ligand>
        <name>Zn(2+)</name>
        <dbReference type="ChEBI" id="CHEBI:29105"/>
        <label>2</label>
    </ligand>
</feature>
<comment type="function">
    <text evidence="11">Initiates the restart of stalled replication forks, which reloads the replicative helicase on sites other than the origin of replication. Recognizes and binds to abandoned replication forks and remodels them to uncover a helicase loading site. Promotes assembly of the primosome at these replication forks.</text>
</comment>
<dbReference type="PROSITE" id="PS51192">
    <property type="entry name" value="HELICASE_ATP_BIND_1"/>
    <property type="match status" value="1"/>
</dbReference>
<evidence type="ECO:0000313" key="15">
    <source>
        <dbReference type="Proteomes" id="UP000482487"/>
    </source>
</evidence>
<feature type="binding site" evidence="11">
    <location>
        <position position="500"/>
    </location>
    <ligand>
        <name>Zn(2+)</name>
        <dbReference type="ChEBI" id="CHEBI:29105"/>
        <label>1</label>
    </ligand>
</feature>
<comment type="catalytic activity">
    <reaction evidence="11">
        <text>ATP + H2O = ADP + phosphate + H(+)</text>
        <dbReference type="Rhea" id="RHEA:13065"/>
        <dbReference type="ChEBI" id="CHEBI:15377"/>
        <dbReference type="ChEBI" id="CHEBI:15378"/>
        <dbReference type="ChEBI" id="CHEBI:30616"/>
        <dbReference type="ChEBI" id="CHEBI:43474"/>
        <dbReference type="ChEBI" id="CHEBI:456216"/>
        <dbReference type="EC" id="5.6.2.4"/>
    </reaction>
</comment>
<evidence type="ECO:0000256" key="6">
    <source>
        <dbReference type="ARBA" id="ARBA00022806"/>
    </source>
</evidence>
<dbReference type="EMBL" id="WVUD01000006">
    <property type="protein sequence ID" value="MYL82575.1"/>
    <property type="molecule type" value="Genomic_DNA"/>
</dbReference>
<feature type="binding site" evidence="11">
    <location>
        <position position="509"/>
    </location>
    <ligand>
        <name>Zn(2+)</name>
        <dbReference type="ChEBI" id="CHEBI:29105"/>
        <label>2</label>
    </ligand>
</feature>
<dbReference type="GO" id="GO:0006269">
    <property type="term" value="P:DNA replication, synthesis of primer"/>
    <property type="evidence" value="ECO:0007669"/>
    <property type="project" value="UniProtKB-KW"/>
</dbReference>
<dbReference type="InterPro" id="IPR041222">
    <property type="entry name" value="PriA_3primeBD"/>
</dbReference>
<dbReference type="AlphaFoldDB" id="A0A7C9N4P1"/>
<reference evidence="14 15" key="1">
    <citation type="submission" date="2020-01" db="EMBL/GenBank/DDBJ databases">
        <title>Genome sequence of Desulfovibrio aerotolerans DSM 16695(T).</title>
        <authorList>
            <person name="Karnachuk O."/>
            <person name="Avakyan M."/>
            <person name="Mardanov A."/>
            <person name="Kadnikov V."/>
            <person name="Ravin N."/>
        </authorList>
    </citation>
    <scope>NUCLEOTIDE SEQUENCE [LARGE SCALE GENOMIC DNA]</scope>
    <source>
        <strain evidence="14 15">DSM 16695</strain>
    </source>
</reference>
<keyword evidence="15" id="KW-1185">Reference proteome</keyword>
<dbReference type="GO" id="GO:0043138">
    <property type="term" value="F:3'-5' DNA helicase activity"/>
    <property type="evidence" value="ECO:0007669"/>
    <property type="project" value="UniProtKB-EC"/>
</dbReference>
<evidence type="ECO:0000259" key="12">
    <source>
        <dbReference type="PROSITE" id="PS51192"/>
    </source>
</evidence>
<sequence length="792" mass="84806">MTAAIAVALTAPPYSILTYALPPHFGLTDFPVGLRLIVPVAGWLRTGVVWEQDAPRPAGVTLRPVVWPLERAPLCDAAYLQLVNTLASRHMAPPGRILGTLLPRGLRTAKVVFENDEAGLPRLLTAQALSRKSPDEQAQLATAWRAGAMRCRLDAAARDPLCSLAADPPWPVRPGAAKQLAVLDLLCDLGPTSLSDLKKRLGPGTLPILRRLASLELVRFDEGEATCPLPEPGSGQASEMPPLTAEQAAALATLAPVLDQPDGAARLVYGVTGSGKTRLYMELTRLTLAKGRQVLLLAPEVALAAKLHRAALRAFPEACPVLSHGYQPPAVREQAFARAAAADAPAIVAGTRSALLLPLRNIGLIVLDEEHDGAFKQEDRLPYQAKEVAFFRANQSGALLVLGSATPDVKTYYAAKAGHVPMVRLAHRVGGGGLPAIELVDMRGAGKLTAVAGKRETGDRTGVLTDLAAAALAETVAAGDQAMILLNRRGYAPLLFCLDCEAPVRCPRCELSLTFHKDRERLVCHYCGLARPHPSPCPICGGASFLPMGVGSELLEEQLSGVLPATARVARLDRDVARRPERAEAILAEFASGQAQVLVGTQMLSKGHHFPDVTLVIAADADLGRNLPDYRASERTFQLLTQVAGRAGRGERPGRVLIQTRMPDDPFFAHVVRSDFEGFYELELSRRRRLCYPPFTRLGLARLSFPREVEDGFGLVAAVGEAMRLAAAPLGVRVLGPAPAPLALVAGRRRFHCLLKSPDWPAVRQVFAAGRQALAGAANIRFVLDLDPVDML</sequence>
<evidence type="ECO:0000256" key="9">
    <source>
        <dbReference type="ARBA" id="ARBA00023125"/>
    </source>
</evidence>
<dbReference type="EC" id="5.6.2.4" evidence="11"/>
<dbReference type="PANTHER" id="PTHR30580:SF0">
    <property type="entry name" value="PRIMOSOMAL PROTEIN N"/>
    <property type="match status" value="1"/>
</dbReference>
<comment type="catalytic activity">
    <reaction evidence="11">
        <text>Couples ATP hydrolysis with the unwinding of duplex DNA by translocating in the 3'-5' direction.</text>
        <dbReference type="EC" id="5.6.2.4"/>
    </reaction>
</comment>
<comment type="caution">
    <text evidence="14">The sequence shown here is derived from an EMBL/GenBank/DDBJ whole genome shotgun (WGS) entry which is preliminary data.</text>
</comment>
<evidence type="ECO:0000313" key="14">
    <source>
        <dbReference type="EMBL" id="MYL82575.1"/>
    </source>
</evidence>
<evidence type="ECO:0000256" key="7">
    <source>
        <dbReference type="ARBA" id="ARBA00022833"/>
    </source>
</evidence>
<dbReference type="PANTHER" id="PTHR30580">
    <property type="entry name" value="PRIMOSOMAL PROTEIN N"/>
    <property type="match status" value="1"/>
</dbReference>
<name>A0A7C9N4P1_9BACT</name>
<keyword evidence="8 11" id="KW-0067">ATP-binding</keyword>
<feature type="domain" description="Helicase ATP-binding" evidence="12">
    <location>
        <begin position="257"/>
        <end position="425"/>
    </location>
</feature>
<dbReference type="InterPro" id="IPR040498">
    <property type="entry name" value="PriA_CRR"/>
</dbReference>
<keyword evidence="6 11" id="KW-0347">Helicase</keyword>
<evidence type="ECO:0000256" key="8">
    <source>
        <dbReference type="ARBA" id="ARBA00022840"/>
    </source>
</evidence>
<comment type="cofactor">
    <cofactor evidence="11">
        <name>Zn(2+)</name>
        <dbReference type="ChEBI" id="CHEBI:29105"/>
    </cofactor>
    <text evidence="11">Binds 2 zinc ions per subunit.</text>
</comment>
<keyword evidence="5 11" id="KW-0378">Hydrolase</keyword>
<dbReference type="GO" id="GO:0016787">
    <property type="term" value="F:hydrolase activity"/>
    <property type="evidence" value="ECO:0007669"/>
    <property type="project" value="UniProtKB-KW"/>
</dbReference>
<dbReference type="InterPro" id="IPR011545">
    <property type="entry name" value="DEAD/DEAH_box_helicase_dom"/>
</dbReference>
<dbReference type="OrthoDB" id="9759544at2"/>
<evidence type="ECO:0000256" key="3">
    <source>
        <dbReference type="ARBA" id="ARBA00022723"/>
    </source>
</evidence>
<dbReference type="SMART" id="SM00487">
    <property type="entry name" value="DEXDc"/>
    <property type="match status" value="1"/>
</dbReference>
<evidence type="ECO:0000256" key="1">
    <source>
        <dbReference type="ARBA" id="ARBA00022515"/>
    </source>
</evidence>
<accession>A0A7C9N4P1</accession>
<gene>
    <name evidence="11 14" type="primary">priA</name>
    <name evidence="14" type="ORF">GTA51_05425</name>
</gene>
<feature type="binding site" evidence="11">
    <location>
        <position position="540"/>
    </location>
    <ligand>
        <name>Zn(2+)</name>
        <dbReference type="ChEBI" id="CHEBI:29105"/>
        <label>1</label>
    </ligand>
</feature>
<keyword evidence="1 11" id="KW-0639">Primosome</keyword>
<evidence type="ECO:0000256" key="2">
    <source>
        <dbReference type="ARBA" id="ARBA00022705"/>
    </source>
</evidence>
<dbReference type="GO" id="GO:0006302">
    <property type="term" value="P:double-strand break repair"/>
    <property type="evidence" value="ECO:0007669"/>
    <property type="project" value="InterPro"/>
</dbReference>
<keyword evidence="2 11" id="KW-0235">DNA replication</keyword>
<organism evidence="14 15">
    <name type="scientific">Solidesulfovibrio aerotolerans</name>
    <dbReference type="NCBI Taxonomy" id="295255"/>
    <lineage>
        <taxon>Bacteria</taxon>
        <taxon>Pseudomonadati</taxon>
        <taxon>Thermodesulfobacteriota</taxon>
        <taxon>Desulfovibrionia</taxon>
        <taxon>Desulfovibrionales</taxon>
        <taxon>Desulfovibrionaceae</taxon>
        <taxon>Solidesulfovibrio</taxon>
    </lineage>
</organism>
<dbReference type="InterPro" id="IPR001650">
    <property type="entry name" value="Helicase_C-like"/>
</dbReference>
<comment type="subunit">
    <text evidence="11">Component of the replication restart primosome.</text>
</comment>
<dbReference type="Pfam" id="PF18074">
    <property type="entry name" value="PriA_C"/>
    <property type="match status" value="1"/>
</dbReference>
<dbReference type="PROSITE" id="PS51194">
    <property type="entry name" value="HELICASE_CTER"/>
    <property type="match status" value="1"/>
</dbReference>
<evidence type="ECO:0000256" key="10">
    <source>
        <dbReference type="ARBA" id="ARBA00023235"/>
    </source>
</evidence>
<evidence type="ECO:0000256" key="5">
    <source>
        <dbReference type="ARBA" id="ARBA00022801"/>
    </source>
</evidence>
<dbReference type="Gene3D" id="3.40.50.300">
    <property type="entry name" value="P-loop containing nucleotide triphosphate hydrolases"/>
    <property type="match status" value="2"/>
</dbReference>
<dbReference type="Pfam" id="PF00270">
    <property type="entry name" value="DEAD"/>
    <property type="match status" value="1"/>
</dbReference>
<protein>
    <recommendedName>
        <fullName evidence="11">Replication restart protein PriA</fullName>
    </recommendedName>
    <alternativeName>
        <fullName evidence="11">ATP-dependent DNA helicase PriA</fullName>
        <ecNumber evidence="11">5.6.2.4</ecNumber>
    </alternativeName>
    <alternativeName>
        <fullName evidence="11">DNA 3'-5' helicase PriA</fullName>
    </alternativeName>
</protein>
<keyword evidence="10 11" id="KW-0413">Isomerase</keyword>
<proteinExistence type="inferred from homology"/>
<evidence type="ECO:0000256" key="4">
    <source>
        <dbReference type="ARBA" id="ARBA00022741"/>
    </source>
</evidence>
<comment type="similarity">
    <text evidence="11">Belongs to the helicase family. PriA subfamily.</text>
</comment>
<dbReference type="InterPro" id="IPR014001">
    <property type="entry name" value="Helicase_ATP-bd"/>
</dbReference>
<feature type="binding site" evidence="11">
    <location>
        <position position="524"/>
    </location>
    <ligand>
        <name>Zn(2+)</name>
        <dbReference type="ChEBI" id="CHEBI:29105"/>
        <label>2</label>
    </ligand>
</feature>
<keyword evidence="7 11" id="KW-0862">Zinc</keyword>